<evidence type="ECO:0000313" key="2">
    <source>
        <dbReference type="EMBL" id="TKB44335.1"/>
    </source>
</evidence>
<keyword evidence="3" id="KW-1185">Reference proteome</keyword>
<dbReference type="PANTHER" id="PTHR33747">
    <property type="entry name" value="UPF0225 PROTEIN SCO1677"/>
    <property type="match status" value="1"/>
</dbReference>
<dbReference type="AlphaFoldDB" id="A0A4U1B4D9"/>
<feature type="domain" description="YchJ-like middle NTF2-like" evidence="1">
    <location>
        <begin position="29"/>
        <end position="126"/>
    </location>
</feature>
<dbReference type="RefSeq" id="WP_136736352.1">
    <property type="nucleotide sequence ID" value="NZ_SWDB01000029.1"/>
</dbReference>
<protein>
    <submittedName>
        <fullName evidence="2">YchJ family protein</fullName>
    </submittedName>
</protein>
<comment type="caution">
    <text evidence="2">The sequence shown here is derived from an EMBL/GenBank/DDBJ whole genome shotgun (WGS) entry which is preliminary data.</text>
</comment>
<accession>A0A4U1B4D9</accession>
<reference evidence="2 3" key="1">
    <citation type="submission" date="2019-04" db="EMBL/GenBank/DDBJ databases">
        <title>Thalassotalea guangxiensis sp. nov., isolated from sediment of the coastal wetland.</title>
        <authorList>
            <person name="Zheng S."/>
            <person name="Zhang D."/>
        </authorList>
    </citation>
    <scope>NUCLEOTIDE SEQUENCE [LARGE SCALE GENOMIC DNA]</scope>
    <source>
        <strain evidence="2 3">ZS-4</strain>
    </source>
</reference>
<dbReference type="InterPro" id="IPR048469">
    <property type="entry name" value="YchJ-like_M"/>
</dbReference>
<evidence type="ECO:0000313" key="3">
    <source>
        <dbReference type="Proteomes" id="UP000307999"/>
    </source>
</evidence>
<dbReference type="InterPro" id="IPR004027">
    <property type="entry name" value="SEC_C_motif"/>
</dbReference>
<dbReference type="OrthoDB" id="21421at2"/>
<dbReference type="NCBIfam" id="NF002486">
    <property type="entry name" value="PRK01752.1"/>
    <property type="match status" value="1"/>
</dbReference>
<evidence type="ECO:0000259" key="1">
    <source>
        <dbReference type="Pfam" id="PF17775"/>
    </source>
</evidence>
<proteinExistence type="predicted"/>
<dbReference type="PANTHER" id="PTHR33747:SF1">
    <property type="entry name" value="ADENYLATE CYCLASE-ASSOCIATED CAP C-TERMINAL DOMAIN-CONTAINING PROTEIN"/>
    <property type="match status" value="1"/>
</dbReference>
<name>A0A4U1B4D9_9GAMM</name>
<dbReference type="InterPro" id="IPR032710">
    <property type="entry name" value="NTF2-like_dom_sf"/>
</dbReference>
<dbReference type="EMBL" id="SWDB01000029">
    <property type="protein sequence ID" value="TKB44335.1"/>
    <property type="molecule type" value="Genomic_DNA"/>
</dbReference>
<gene>
    <name evidence="2" type="ORF">E8M12_11835</name>
</gene>
<organism evidence="2 3">
    <name type="scientific">Thalassotalea mangrovi</name>
    <dbReference type="NCBI Taxonomy" id="2572245"/>
    <lineage>
        <taxon>Bacteria</taxon>
        <taxon>Pseudomonadati</taxon>
        <taxon>Pseudomonadota</taxon>
        <taxon>Gammaproteobacteria</taxon>
        <taxon>Alteromonadales</taxon>
        <taxon>Colwelliaceae</taxon>
        <taxon>Thalassotalea</taxon>
    </lineage>
</organism>
<dbReference type="SUPFAM" id="SSF54427">
    <property type="entry name" value="NTF2-like"/>
    <property type="match status" value="1"/>
</dbReference>
<dbReference type="Proteomes" id="UP000307999">
    <property type="component" value="Unassembled WGS sequence"/>
</dbReference>
<dbReference type="SUPFAM" id="SSF103642">
    <property type="entry name" value="Sec-C motif"/>
    <property type="match status" value="1"/>
</dbReference>
<sequence length="160" mass="18499">MSQICPCGSALTYSDCCQPLHQGLKTAETAEQLMRSRYSAYALKLGPYLEQTWAQAERVNNSLADIQQWAEQTAWLKLEILATDYTANDFHFVEFSAQYLHQGKRWLMQEKSRFCREDGLWRYLDGDVKEHQLLAEIKRNDPCPCGSGKKFKKCHMLLNA</sequence>
<dbReference type="NCBIfam" id="NF002449">
    <property type="entry name" value="PRK01617.1"/>
    <property type="match status" value="1"/>
</dbReference>
<dbReference type="Gene3D" id="3.10.450.50">
    <property type="match status" value="1"/>
</dbReference>
<dbReference type="Pfam" id="PF02810">
    <property type="entry name" value="SEC-C"/>
    <property type="match status" value="2"/>
</dbReference>
<dbReference type="Pfam" id="PF17775">
    <property type="entry name" value="YchJ_M-like"/>
    <property type="match status" value="1"/>
</dbReference>